<evidence type="ECO:0000313" key="2">
    <source>
        <dbReference type="EMBL" id="OCA54300.1"/>
    </source>
</evidence>
<proteinExistence type="predicted"/>
<organism evidence="2 3">
    <name type="scientific">Photorhabdus namnaonensis</name>
    <dbReference type="NCBI Taxonomy" id="1851568"/>
    <lineage>
        <taxon>Bacteria</taxon>
        <taxon>Pseudomonadati</taxon>
        <taxon>Pseudomonadota</taxon>
        <taxon>Gammaproteobacteria</taxon>
        <taxon>Enterobacterales</taxon>
        <taxon>Morganellaceae</taxon>
        <taxon>Photorhabdus</taxon>
    </lineage>
</organism>
<feature type="compositionally biased region" description="Basic and acidic residues" evidence="1">
    <location>
        <begin position="1"/>
        <end position="10"/>
    </location>
</feature>
<feature type="region of interest" description="Disordered" evidence="1">
    <location>
        <begin position="1"/>
        <end position="49"/>
    </location>
</feature>
<dbReference type="PATRIC" id="fig|29488.15.peg.3021"/>
<evidence type="ECO:0000256" key="1">
    <source>
        <dbReference type="SAM" id="MobiDB-lite"/>
    </source>
</evidence>
<feature type="compositionally biased region" description="Basic and acidic residues" evidence="1">
    <location>
        <begin position="39"/>
        <end position="49"/>
    </location>
</feature>
<keyword evidence="3" id="KW-1185">Reference proteome</keyword>
<accession>A0A1B8YGP7</accession>
<dbReference type="AlphaFoldDB" id="A0A1B8YGP7"/>
<protein>
    <submittedName>
        <fullName evidence="2">Uncharacterized protein</fullName>
    </submittedName>
</protein>
<reference evidence="3" key="1">
    <citation type="submission" date="2015-11" db="EMBL/GenBank/DDBJ databases">
        <authorList>
            <person name="Tobias N.J."/>
            <person name="Mishra B."/>
            <person name="Gupta D.K."/>
            <person name="Thines M."/>
            <person name="Stinear T.P."/>
            <person name="Bode H.B."/>
        </authorList>
    </citation>
    <scope>NUCLEOTIDE SEQUENCE [LARGE SCALE GENOMIC DNA]</scope>
    <source>
        <strain evidence="3">PB45.5</strain>
    </source>
</reference>
<sequence length="88" mass="10266">MPILYKDQEKISNTSKNKWQKNDSDEDSQLSNEPLTLQQDKKGHTDRQMKGLKQFLADRKINKGHISPLENKGLLVRATARMFKYHPN</sequence>
<feature type="compositionally biased region" description="Polar residues" evidence="1">
    <location>
        <begin position="29"/>
        <end position="38"/>
    </location>
</feature>
<dbReference type="RefSeq" id="WP_065390802.1">
    <property type="nucleotide sequence ID" value="NZ_CAWMQN010000072.1"/>
</dbReference>
<name>A0A1B8YGP7_9GAMM</name>
<comment type="caution">
    <text evidence="2">The sequence shown here is derived from an EMBL/GenBank/DDBJ whole genome shotgun (WGS) entry which is preliminary data.</text>
</comment>
<dbReference type="Proteomes" id="UP000092665">
    <property type="component" value="Unassembled WGS sequence"/>
</dbReference>
<evidence type="ECO:0000313" key="3">
    <source>
        <dbReference type="Proteomes" id="UP000092665"/>
    </source>
</evidence>
<gene>
    <name evidence="2" type="ORF">Phpb_02744</name>
</gene>
<dbReference type="EMBL" id="LOIC01000072">
    <property type="protein sequence ID" value="OCA54300.1"/>
    <property type="molecule type" value="Genomic_DNA"/>
</dbReference>